<gene>
    <name evidence="3" type="ORF">ABMA27_016236</name>
</gene>
<evidence type="ECO:0000259" key="2">
    <source>
        <dbReference type="PROSITE" id="PS00028"/>
    </source>
</evidence>
<evidence type="ECO:0000313" key="3">
    <source>
        <dbReference type="EMBL" id="KAL0884245.1"/>
    </source>
</evidence>
<evidence type="ECO:0000256" key="1">
    <source>
        <dbReference type="SAM" id="MobiDB-lite"/>
    </source>
</evidence>
<dbReference type="EMBL" id="JBEUOH010000008">
    <property type="protein sequence ID" value="KAL0884245.1"/>
    <property type="molecule type" value="Genomic_DNA"/>
</dbReference>
<reference evidence="3 4" key="1">
    <citation type="submission" date="2024-06" db="EMBL/GenBank/DDBJ databases">
        <title>A chromosome-level genome assembly of beet webworm, Loxostege sticticalis.</title>
        <authorList>
            <person name="Zhang Y."/>
        </authorList>
    </citation>
    <scope>NUCLEOTIDE SEQUENCE [LARGE SCALE GENOMIC DNA]</scope>
    <source>
        <strain evidence="3">AQ026</strain>
        <tissue evidence="3">Whole body</tissue>
    </source>
</reference>
<feature type="domain" description="C2H2-type" evidence="2">
    <location>
        <begin position="362"/>
        <end position="382"/>
    </location>
</feature>
<sequence length="1091" mass="122975">MNTKQENIQVDSCQYTPVYLVENTGAIQGRSFILTQANVEEPKPVTDNLKRFYENSGILETSFVNNTPTFSKPRILKRQESKVGNNLKLASFLLPKSSTETNVSRQTAPINSVPTTPVNNVQTIPVNNVHTTHVNNIHTTPVNHVQTTPVNNVVYKPVVTTSVVHTVPKVEVERKIVRLTNFPTKLKPTIRERVPPKIKPKEVAPENPPNPNPNPIKHTSVQLLKLGETYHSLNQLSDDQMKMVNQALKIFSNPENGTMEPTYDPVTNTRFIYKVVSPRDLTVVGKNKLKREEMRKEENVMVKEIKKEPKKIKEEEVEPEPPVVVPEEVKVTRSGRKVKFPKQIVEEIPVKPKKKNGAVVSCFQCSTEFCSLYRLQKHYENHPTHIPAKIHSNLFHCLLAIIKSGSEEDRTNIFIQQLEQLIEKLKSLLPCLLKKIDGVEGKPCTINDNIGRLFGMNPGKYNLNMDGLTCVRDKDGNCRHNPPPPKNNYNLDLNQLKASPLCHTIQHEETANESESEDCARINAVDKWPIANKRFKKIKQQKQEMNAKRMKLASESTETVIELDDFVICNHNFTVPIEETANNVQVPETLSLLDNFINKESDNCIQHPIVSVKNTQINTTVNDLPTFNAVDRRLIANRRPRNIKLLKTQELNPKTIKLSSDNTETTIELDDFVICDGNFTIDDNTDNVQTEAISLLENYLNKETDNCIKQPVVVVKDTQKNIAASDLPTVKAVDRRPIATRILKNYKQQKLQEMNAKKIKLPSDKIEKTIELDNYVIRNDNFTLPMEHNTNNGQPNAISLLDNFIDKESDNCIQQPSAVVKDSQNSTSVTDLPKKAKGAHTQFHSAHFDIRSSPIKSSSAATFRKFQINPEKLSKYQVQIIRPLELEKNSEEVSPNTESNIIHNTEADIIPNTEVDIIHNTETEVVQSSEEVLPEDSAIPSNPDNNSILQSIFRDDLIELTCKDPNDIPNDLAFAAAKEWISSGLNSVDEKSDDGFIKANSLDESFIRGNSLIEPALLHCKEDSHDKLTLGSELSAADHLSGNDNHILKQGSASVLNFLDSLGSECLSYPETEIRNNNVDFQLDLFSFSNT</sequence>
<name>A0ABR3I605_LOXSC</name>
<accession>A0ABR3I605</accession>
<organism evidence="3 4">
    <name type="scientific">Loxostege sticticalis</name>
    <name type="common">Beet webworm moth</name>
    <dbReference type="NCBI Taxonomy" id="481309"/>
    <lineage>
        <taxon>Eukaryota</taxon>
        <taxon>Metazoa</taxon>
        <taxon>Ecdysozoa</taxon>
        <taxon>Arthropoda</taxon>
        <taxon>Hexapoda</taxon>
        <taxon>Insecta</taxon>
        <taxon>Pterygota</taxon>
        <taxon>Neoptera</taxon>
        <taxon>Endopterygota</taxon>
        <taxon>Lepidoptera</taxon>
        <taxon>Glossata</taxon>
        <taxon>Ditrysia</taxon>
        <taxon>Pyraloidea</taxon>
        <taxon>Crambidae</taxon>
        <taxon>Pyraustinae</taxon>
        <taxon>Loxostege</taxon>
    </lineage>
</organism>
<dbReference type="InterPro" id="IPR013087">
    <property type="entry name" value="Znf_C2H2_type"/>
</dbReference>
<feature type="compositionally biased region" description="Polar residues" evidence="1">
    <location>
        <begin position="817"/>
        <end position="830"/>
    </location>
</feature>
<dbReference type="PROSITE" id="PS00028">
    <property type="entry name" value="ZINC_FINGER_C2H2_1"/>
    <property type="match status" value="1"/>
</dbReference>
<protein>
    <recommendedName>
        <fullName evidence="2">C2H2-type domain-containing protein</fullName>
    </recommendedName>
</protein>
<evidence type="ECO:0000313" key="4">
    <source>
        <dbReference type="Proteomes" id="UP001549920"/>
    </source>
</evidence>
<comment type="caution">
    <text evidence="3">The sequence shown here is derived from an EMBL/GenBank/DDBJ whole genome shotgun (WGS) entry which is preliminary data.</text>
</comment>
<keyword evidence="4" id="KW-1185">Reference proteome</keyword>
<dbReference type="Proteomes" id="UP001549920">
    <property type="component" value="Unassembled WGS sequence"/>
</dbReference>
<feature type="region of interest" description="Disordered" evidence="1">
    <location>
        <begin position="197"/>
        <end position="217"/>
    </location>
</feature>
<feature type="region of interest" description="Disordered" evidence="1">
    <location>
        <begin position="817"/>
        <end position="838"/>
    </location>
</feature>
<proteinExistence type="predicted"/>